<name>A0A835M5D8_9MAGN</name>
<accession>A0A835M5D8</accession>
<evidence type="ECO:0000313" key="1">
    <source>
        <dbReference type="EMBL" id="KAF9614514.1"/>
    </source>
</evidence>
<organism evidence="1 2">
    <name type="scientific">Coptis chinensis</name>
    <dbReference type="NCBI Taxonomy" id="261450"/>
    <lineage>
        <taxon>Eukaryota</taxon>
        <taxon>Viridiplantae</taxon>
        <taxon>Streptophyta</taxon>
        <taxon>Embryophyta</taxon>
        <taxon>Tracheophyta</taxon>
        <taxon>Spermatophyta</taxon>
        <taxon>Magnoliopsida</taxon>
        <taxon>Ranunculales</taxon>
        <taxon>Ranunculaceae</taxon>
        <taxon>Coptidoideae</taxon>
        <taxon>Coptis</taxon>
    </lineage>
</organism>
<protein>
    <submittedName>
        <fullName evidence="1">Uncharacterized protein</fullName>
    </submittedName>
</protein>
<proteinExistence type="predicted"/>
<keyword evidence="2" id="KW-1185">Reference proteome</keyword>
<comment type="caution">
    <text evidence="1">The sequence shown here is derived from an EMBL/GenBank/DDBJ whole genome shotgun (WGS) entry which is preliminary data.</text>
</comment>
<sequence length="149" mass="16323">MATTHLFFSTSLPIPFSSSFPKPQNPKTTLYSSLPSNFTLHGNRKGKQCFAAGSDLLGDFGGRDPFPAEIESKFGDKVLGYCNTEHKILIPNISALSLAQQECTPSLSPLSAKDAQQLIRKVIGWRLVDDEGRLTTSMSMETKRLQICG</sequence>
<gene>
    <name evidence="1" type="ORF">IFM89_018953</name>
</gene>
<dbReference type="EMBL" id="JADFTS010000003">
    <property type="protein sequence ID" value="KAF9614514.1"/>
    <property type="molecule type" value="Genomic_DNA"/>
</dbReference>
<dbReference type="AlphaFoldDB" id="A0A835M5D8"/>
<dbReference type="OrthoDB" id="277398at2759"/>
<dbReference type="Proteomes" id="UP000631114">
    <property type="component" value="Unassembled WGS sequence"/>
</dbReference>
<reference evidence="1 2" key="1">
    <citation type="submission" date="2020-10" db="EMBL/GenBank/DDBJ databases">
        <title>The Coptis chinensis genome and diversification of protoberbering-type alkaloids.</title>
        <authorList>
            <person name="Wang B."/>
            <person name="Shu S."/>
            <person name="Song C."/>
            <person name="Liu Y."/>
        </authorList>
    </citation>
    <scope>NUCLEOTIDE SEQUENCE [LARGE SCALE GENOMIC DNA]</scope>
    <source>
        <strain evidence="1">HL-2020</strain>
        <tissue evidence="1">Leaf</tissue>
    </source>
</reference>
<evidence type="ECO:0000313" key="2">
    <source>
        <dbReference type="Proteomes" id="UP000631114"/>
    </source>
</evidence>